<dbReference type="Proteomes" id="UP001189122">
    <property type="component" value="Unassembled WGS sequence"/>
</dbReference>
<evidence type="ECO:0000313" key="3">
    <source>
        <dbReference type="Proteomes" id="UP001189122"/>
    </source>
</evidence>
<proteinExistence type="predicted"/>
<gene>
    <name evidence="2" type="ORF">SI7747_02001808</name>
</gene>
<evidence type="ECO:0000313" key="2">
    <source>
        <dbReference type="EMBL" id="CAA2615551.1"/>
    </source>
</evidence>
<reference evidence="2 3" key="1">
    <citation type="submission" date="2019-12" db="EMBL/GenBank/DDBJ databases">
        <authorList>
            <person name="Scholz U."/>
            <person name="Mascher M."/>
            <person name="Fiebig A."/>
        </authorList>
    </citation>
    <scope>NUCLEOTIDE SEQUENCE</scope>
</reference>
<feature type="compositionally biased region" description="Polar residues" evidence="1">
    <location>
        <begin position="34"/>
        <end position="47"/>
    </location>
</feature>
<accession>A0A7I8IBR8</accession>
<dbReference type="EMBL" id="CACRZD030000002">
    <property type="protein sequence ID" value="CAA6655268.1"/>
    <property type="molecule type" value="Genomic_DNA"/>
</dbReference>
<protein>
    <submittedName>
        <fullName evidence="2">Uncharacterized protein</fullName>
    </submittedName>
</protein>
<keyword evidence="3" id="KW-1185">Reference proteome</keyword>
<feature type="compositionally biased region" description="Polar residues" evidence="1">
    <location>
        <begin position="1"/>
        <end position="25"/>
    </location>
</feature>
<feature type="region of interest" description="Disordered" evidence="1">
    <location>
        <begin position="1"/>
        <end position="68"/>
    </location>
</feature>
<feature type="compositionally biased region" description="Pro residues" evidence="1">
    <location>
        <begin position="56"/>
        <end position="68"/>
    </location>
</feature>
<sequence length="68" mass="7040">MTSQKTAESTSASTARMLASKSTMEASPEPTAVPLTNASPSLGCSSKNPRRCRPAGRPPQPTPAYPPP</sequence>
<name>A0A7I8IBR8_SPIIN</name>
<dbReference type="EMBL" id="LR743589">
    <property type="protein sequence ID" value="CAA2615551.1"/>
    <property type="molecule type" value="Genomic_DNA"/>
</dbReference>
<evidence type="ECO:0000256" key="1">
    <source>
        <dbReference type="SAM" id="MobiDB-lite"/>
    </source>
</evidence>
<dbReference type="AlphaFoldDB" id="A0A7I8IBR8"/>
<organism evidence="2">
    <name type="scientific">Spirodela intermedia</name>
    <name type="common">Intermediate duckweed</name>
    <dbReference type="NCBI Taxonomy" id="51605"/>
    <lineage>
        <taxon>Eukaryota</taxon>
        <taxon>Viridiplantae</taxon>
        <taxon>Streptophyta</taxon>
        <taxon>Embryophyta</taxon>
        <taxon>Tracheophyta</taxon>
        <taxon>Spermatophyta</taxon>
        <taxon>Magnoliopsida</taxon>
        <taxon>Liliopsida</taxon>
        <taxon>Araceae</taxon>
        <taxon>Lemnoideae</taxon>
        <taxon>Spirodela</taxon>
    </lineage>
</organism>